<evidence type="ECO:0000313" key="2">
    <source>
        <dbReference type="EMBL" id="CAA0134138.1"/>
    </source>
</evidence>
<evidence type="ECO:0000256" key="1">
    <source>
        <dbReference type="SAM" id="Phobius"/>
    </source>
</evidence>
<dbReference type="InterPro" id="IPR025329">
    <property type="entry name" value="DUF4235"/>
</dbReference>
<evidence type="ECO:0000313" key="3">
    <source>
        <dbReference type="Proteomes" id="UP000430146"/>
    </source>
</evidence>
<feature type="transmembrane region" description="Helical" evidence="1">
    <location>
        <begin position="12"/>
        <end position="32"/>
    </location>
</feature>
<keyword evidence="1" id="KW-0812">Transmembrane</keyword>
<protein>
    <recommendedName>
        <fullName evidence="4">Integral membrane protein</fullName>
    </recommendedName>
</protein>
<sequence length="90" mass="9459">MSRTSKVLYTPLSMVISVAGGLVASALFTQVWKRIGEADQPPPDPDDLSQSTAKVLLAAALQSLIFGLVRAGVNRASARGYKAVTNETPS</sequence>
<feature type="transmembrane region" description="Helical" evidence="1">
    <location>
        <begin position="52"/>
        <end position="73"/>
    </location>
</feature>
<keyword evidence="1" id="KW-0472">Membrane</keyword>
<dbReference type="RefSeq" id="WP_159234710.1">
    <property type="nucleotide sequence ID" value="NZ_CACSIP010000052.1"/>
</dbReference>
<accession>A0A5S9R7Q6</accession>
<proteinExistence type="predicted"/>
<evidence type="ECO:0008006" key="4">
    <source>
        <dbReference type="Google" id="ProtNLM"/>
    </source>
</evidence>
<dbReference type="AlphaFoldDB" id="A0A5S9R7Q6"/>
<keyword evidence="1" id="KW-1133">Transmembrane helix</keyword>
<dbReference type="Pfam" id="PF14019">
    <property type="entry name" value="DUF4235"/>
    <property type="match status" value="1"/>
</dbReference>
<dbReference type="Proteomes" id="UP000430146">
    <property type="component" value="Unassembled WGS sequence"/>
</dbReference>
<dbReference type="OrthoDB" id="5244650at2"/>
<reference evidence="2 3" key="1">
    <citation type="submission" date="2019-11" db="EMBL/GenBank/DDBJ databases">
        <authorList>
            <person name="Holert J."/>
        </authorList>
    </citation>
    <scope>NUCLEOTIDE SEQUENCE [LARGE SCALE GENOMIC DNA]</scope>
    <source>
        <strain evidence="2">BC8_1</strain>
    </source>
</reference>
<gene>
    <name evidence="2" type="ORF">AELLOGFF_06309</name>
</gene>
<organism evidence="2 3">
    <name type="scientific">Mycolicibacterium vanbaalenii</name>
    <name type="common">Mycobacterium vanbaalenii</name>
    <dbReference type="NCBI Taxonomy" id="110539"/>
    <lineage>
        <taxon>Bacteria</taxon>
        <taxon>Bacillati</taxon>
        <taxon>Actinomycetota</taxon>
        <taxon>Actinomycetes</taxon>
        <taxon>Mycobacteriales</taxon>
        <taxon>Mycobacteriaceae</taxon>
        <taxon>Mycolicibacterium</taxon>
    </lineage>
</organism>
<dbReference type="EMBL" id="CACSIP010000052">
    <property type="protein sequence ID" value="CAA0134138.1"/>
    <property type="molecule type" value="Genomic_DNA"/>
</dbReference>
<keyword evidence="3" id="KW-1185">Reference proteome</keyword>
<name>A0A5S9R7Q6_MYCVN</name>